<gene>
    <name evidence="8" type="ORF">AMD02_07685</name>
</gene>
<keyword evidence="8" id="KW-0969">Cilium</keyword>
<dbReference type="PIRSF" id="PIRSF002889">
    <property type="entry name" value="Rod_FlgB"/>
    <property type="match status" value="1"/>
</dbReference>
<comment type="caution">
    <text evidence="8">The sequence shown here is derived from an EMBL/GenBank/DDBJ whole genome shotgun (WGS) entry which is preliminary data.</text>
</comment>
<dbReference type="AlphaFoldDB" id="A0A0M0KIX4"/>
<dbReference type="InterPro" id="IPR006300">
    <property type="entry name" value="FlgB"/>
</dbReference>
<reference evidence="8" key="1">
    <citation type="submission" date="2015-08" db="EMBL/GenBank/DDBJ databases">
        <title>Complete DNA Sequence of Pseudomonas syringae pv. actinidiae, the Causal Agent of Kiwifruit Canker Disease.</title>
        <authorList>
            <person name="Rikkerink E.H.A."/>
            <person name="Fineran P.C."/>
        </authorList>
    </citation>
    <scope>NUCLEOTIDE SEQUENCE</scope>
    <source>
        <strain evidence="8">DSM 13666</strain>
    </source>
</reference>
<dbReference type="Pfam" id="PF00460">
    <property type="entry name" value="Flg_bb_rod"/>
    <property type="match status" value="1"/>
</dbReference>
<dbReference type="InterPro" id="IPR001444">
    <property type="entry name" value="Flag_bb_rod_N"/>
</dbReference>
<comment type="subunit">
    <text evidence="6">The basal body constitutes a major portion of the flagellar organelle and consists of a number of rings mounted on a central rod.</text>
</comment>
<evidence type="ECO:0000256" key="1">
    <source>
        <dbReference type="ARBA" id="ARBA00004117"/>
    </source>
</evidence>
<evidence type="ECO:0000256" key="4">
    <source>
        <dbReference type="ARBA" id="ARBA00023143"/>
    </source>
</evidence>
<comment type="function">
    <text evidence="5 6">Structural component of flagellum, the bacterial motility apparatus. Part of the rod structure of flagellar basal body.</text>
</comment>
<dbReference type="PATRIC" id="fig|136160.3.peg.1864"/>
<dbReference type="GO" id="GO:0030694">
    <property type="term" value="C:bacterial-type flagellum basal body, rod"/>
    <property type="evidence" value="ECO:0007669"/>
    <property type="project" value="InterPro"/>
</dbReference>
<comment type="subcellular location">
    <subcellularLocation>
        <location evidence="1 6">Bacterial flagellum basal body</location>
    </subcellularLocation>
</comment>
<keyword evidence="4 6" id="KW-0975">Bacterial flagellum</keyword>
<dbReference type="GeneID" id="87597981"/>
<feature type="domain" description="Flagellar basal body rod protein N-terminal" evidence="7">
    <location>
        <begin position="18"/>
        <end position="39"/>
    </location>
</feature>
<dbReference type="PANTHER" id="PTHR30435">
    <property type="entry name" value="FLAGELLAR PROTEIN"/>
    <property type="match status" value="1"/>
</dbReference>
<protein>
    <recommendedName>
        <fullName evidence="3 6">Flagellar basal body rod protein FlgB</fullName>
    </recommendedName>
</protein>
<evidence type="ECO:0000256" key="5">
    <source>
        <dbReference type="ARBA" id="ARBA00024934"/>
    </source>
</evidence>
<sequence length="132" mass="14804">MNLFSGSTLSALEKGLYGASLQQRAISQNIANVDTPNYKAKKVNFQKVFDEALSNTRLQAKRTHEKHIAFNRSQGSSPVETIRQTAYNHNGNNVDVDLEMTELAKNQIYYNALIERVNGNFNSLQTVIRGGR</sequence>
<organism evidence="8">
    <name type="scientific">Halalkalibacterium halodurans</name>
    <name type="common">Bacillus halodurans</name>
    <dbReference type="NCBI Taxonomy" id="86665"/>
    <lineage>
        <taxon>Bacteria</taxon>
        <taxon>Bacillati</taxon>
        <taxon>Bacillota</taxon>
        <taxon>Bacilli</taxon>
        <taxon>Bacillales</taxon>
        <taxon>Bacillaceae</taxon>
        <taxon>Halalkalibacterium (ex Joshi et al. 2022)</taxon>
    </lineage>
</organism>
<evidence type="ECO:0000256" key="3">
    <source>
        <dbReference type="ARBA" id="ARBA00014376"/>
    </source>
</evidence>
<dbReference type="NCBIfam" id="TIGR01396">
    <property type="entry name" value="FlgB"/>
    <property type="match status" value="1"/>
</dbReference>
<dbReference type="EMBL" id="LILD01000001">
    <property type="protein sequence ID" value="KOO38760.1"/>
    <property type="molecule type" value="Genomic_DNA"/>
</dbReference>
<evidence type="ECO:0000256" key="2">
    <source>
        <dbReference type="ARBA" id="ARBA00009677"/>
    </source>
</evidence>
<name>A0A0M0KIX4_ALKHA</name>
<dbReference type="RefSeq" id="WP_053430946.1">
    <property type="nucleotide sequence ID" value="NZ_CP040441.1"/>
</dbReference>
<keyword evidence="8" id="KW-0282">Flagellum</keyword>
<evidence type="ECO:0000313" key="8">
    <source>
        <dbReference type="EMBL" id="KOO38760.1"/>
    </source>
</evidence>
<comment type="similarity">
    <text evidence="2 6">Belongs to the flagella basal body rod proteins family.</text>
</comment>
<proteinExistence type="inferred from homology"/>
<evidence type="ECO:0000256" key="6">
    <source>
        <dbReference type="PIRNR" id="PIRNR002889"/>
    </source>
</evidence>
<dbReference type="PANTHER" id="PTHR30435:SF12">
    <property type="entry name" value="FLAGELLAR BASAL BODY ROD PROTEIN FLGB"/>
    <property type="match status" value="1"/>
</dbReference>
<dbReference type="GO" id="GO:0071978">
    <property type="term" value="P:bacterial-type flagellum-dependent swarming motility"/>
    <property type="evidence" value="ECO:0007669"/>
    <property type="project" value="TreeGrafter"/>
</dbReference>
<evidence type="ECO:0000259" key="7">
    <source>
        <dbReference type="Pfam" id="PF00460"/>
    </source>
</evidence>
<keyword evidence="8" id="KW-0966">Cell projection</keyword>
<accession>A0A0M0KIX4</accession>